<comment type="caution">
    <text evidence="3">The sequence shown here is derived from an EMBL/GenBank/DDBJ whole genome shotgun (WGS) entry which is preliminary data.</text>
</comment>
<evidence type="ECO:0000256" key="2">
    <source>
        <dbReference type="SAM" id="Phobius"/>
    </source>
</evidence>
<feature type="transmembrane region" description="Helical" evidence="2">
    <location>
        <begin position="61"/>
        <end position="79"/>
    </location>
</feature>
<feature type="region of interest" description="Disordered" evidence="1">
    <location>
        <begin position="26"/>
        <end position="62"/>
    </location>
</feature>
<name>A0ABN2U3B2_9MICO</name>
<evidence type="ECO:0000256" key="1">
    <source>
        <dbReference type="SAM" id="MobiDB-lite"/>
    </source>
</evidence>
<evidence type="ECO:0000313" key="4">
    <source>
        <dbReference type="Proteomes" id="UP001501285"/>
    </source>
</evidence>
<keyword evidence="2" id="KW-1133">Transmembrane helix</keyword>
<dbReference type="Proteomes" id="UP001501285">
    <property type="component" value="Unassembled WGS sequence"/>
</dbReference>
<keyword evidence="2" id="KW-0472">Membrane</keyword>
<evidence type="ECO:0000313" key="3">
    <source>
        <dbReference type="EMBL" id="GAA2027240.1"/>
    </source>
</evidence>
<organism evidence="3 4">
    <name type="scientific">Terrabacter terrae</name>
    <dbReference type="NCBI Taxonomy" id="318434"/>
    <lineage>
        <taxon>Bacteria</taxon>
        <taxon>Bacillati</taxon>
        <taxon>Actinomycetota</taxon>
        <taxon>Actinomycetes</taxon>
        <taxon>Micrococcales</taxon>
        <taxon>Intrasporangiaceae</taxon>
        <taxon>Terrabacter</taxon>
    </lineage>
</organism>
<accession>A0ABN2U3B2</accession>
<dbReference type="EMBL" id="BAAANB010000006">
    <property type="protein sequence ID" value="GAA2027240.1"/>
    <property type="molecule type" value="Genomic_DNA"/>
</dbReference>
<sequence length="88" mass="8987">MAATAGDLTPAESQAPVFTTLDAAALVPGQTPSPGTATDAPADGDPAHTAPPPTEPEGHSWGWGATAALLLGTMLTLWLRDRARRKNT</sequence>
<dbReference type="RefSeq" id="WP_343989881.1">
    <property type="nucleotide sequence ID" value="NZ_BAAANB010000006.1"/>
</dbReference>
<gene>
    <name evidence="3" type="ORF">GCM10009740_16180</name>
</gene>
<feature type="compositionally biased region" description="Low complexity" evidence="1">
    <location>
        <begin position="34"/>
        <end position="48"/>
    </location>
</feature>
<reference evidence="3 4" key="1">
    <citation type="journal article" date="2019" name="Int. J. Syst. Evol. Microbiol.">
        <title>The Global Catalogue of Microorganisms (GCM) 10K type strain sequencing project: providing services to taxonomists for standard genome sequencing and annotation.</title>
        <authorList>
            <consortium name="The Broad Institute Genomics Platform"/>
            <consortium name="The Broad Institute Genome Sequencing Center for Infectious Disease"/>
            <person name="Wu L."/>
            <person name="Ma J."/>
        </authorList>
    </citation>
    <scope>NUCLEOTIDE SEQUENCE [LARGE SCALE GENOMIC DNA]</scope>
    <source>
        <strain evidence="3 4">JCM 14283</strain>
    </source>
</reference>
<keyword evidence="4" id="KW-1185">Reference proteome</keyword>
<proteinExistence type="predicted"/>
<keyword evidence="2" id="KW-0812">Transmembrane</keyword>
<protein>
    <submittedName>
        <fullName evidence="3">Uncharacterized protein</fullName>
    </submittedName>
</protein>